<feature type="zinc finger region" description="C3H1-type" evidence="5">
    <location>
        <begin position="57"/>
        <end position="85"/>
    </location>
</feature>
<feature type="region of interest" description="Disordered" evidence="6">
    <location>
        <begin position="1"/>
        <end position="21"/>
    </location>
</feature>
<keyword evidence="1 5" id="KW-0479">Metal-binding</keyword>
<evidence type="ECO:0000256" key="2">
    <source>
        <dbReference type="ARBA" id="ARBA00022771"/>
    </source>
</evidence>
<dbReference type="GO" id="GO:0003729">
    <property type="term" value="F:mRNA binding"/>
    <property type="evidence" value="ECO:0007669"/>
    <property type="project" value="TreeGrafter"/>
</dbReference>
<feature type="domain" description="C3H1-type" evidence="7">
    <location>
        <begin position="378"/>
        <end position="406"/>
    </location>
</feature>
<name>A0A8X8Z7M1_SALSN</name>
<dbReference type="InterPro" id="IPR036855">
    <property type="entry name" value="Znf_CCCH_sf"/>
</dbReference>
<gene>
    <name evidence="8" type="ORF">SASPL_145386</name>
</gene>
<feature type="zinc finger region" description="C3H1-type" evidence="5">
    <location>
        <begin position="161"/>
        <end position="189"/>
    </location>
</feature>
<feature type="zinc finger region" description="C3H1-type" evidence="5">
    <location>
        <begin position="332"/>
        <end position="360"/>
    </location>
</feature>
<protein>
    <recommendedName>
        <fullName evidence="7">C3H1-type domain-containing protein</fullName>
    </recommendedName>
</protein>
<dbReference type="InterPro" id="IPR000571">
    <property type="entry name" value="Znf_CCCH"/>
</dbReference>
<dbReference type="InterPro" id="IPR050974">
    <property type="entry name" value="Plant_ZF_CCCH"/>
</dbReference>
<keyword evidence="9" id="KW-1185">Reference proteome</keyword>
<evidence type="ECO:0000313" key="8">
    <source>
        <dbReference type="EMBL" id="KAG6394796.1"/>
    </source>
</evidence>
<dbReference type="GO" id="GO:0003677">
    <property type="term" value="F:DNA binding"/>
    <property type="evidence" value="ECO:0007669"/>
    <property type="project" value="UniProtKB-KW"/>
</dbReference>
<dbReference type="PANTHER" id="PTHR12506">
    <property type="entry name" value="PROTEIN PHOSPHATASE RELATED"/>
    <property type="match status" value="1"/>
</dbReference>
<evidence type="ECO:0000259" key="7">
    <source>
        <dbReference type="PROSITE" id="PS50103"/>
    </source>
</evidence>
<dbReference type="EMBL" id="PNBA02000017">
    <property type="protein sequence ID" value="KAG6394796.1"/>
    <property type="molecule type" value="Genomic_DNA"/>
</dbReference>
<keyword evidence="4" id="KW-0238">DNA-binding</keyword>
<keyword evidence="3 5" id="KW-0862">Zinc</keyword>
<organism evidence="8">
    <name type="scientific">Salvia splendens</name>
    <name type="common">Scarlet sage</name>
    <dbReference type="NCBI Taxonomy" id="180675"/>
    <lineage>
        <taxon>Eukaryota</taxon>
        <taxon>Viridiplantae</taxon>
        <taxon>Streptophyta</taxon>
        <taxon>Embryophyta</taxon>
        <taxon>Tracheophyta</taxon>
        <taxon>Spermatophyta</taxon>
        <taxon>Magnoliopsida</taxon>
        <taxon>eudicotyledons</taxon>
        <taxon>Gunneridae</taxon>
        <taxon>Pentapetalae</taxon>
        <taxon>asterids</taxon>
        <taxon>lamiids</taxon>
        <taxon>Lamiales</taxon>
        <taxon>Lamiaceae</taxon>
        <taxon>Nepetoideae</taxon>
        <taxon>Mentheae</taxon>
        <taxon>Salviinae</taxon>
        <taxon>Salvia</taxon>
        <taxon>Salvia subgen. Calosphace</taxon>
        <taxon>core Calosphace</taxon>
    </lineage>
</organism>
<sequence length="511" mass="54585">MDRYSATQAMEPRSVDPAAEWTRPGGEIGLEGEFDFVNAEPMWRLGLGDGSESYPERPDEPDCIYYLRTGICGYGNRCRFNHPRDRSAVMGDLRDTGGEYPERHGEPVCHDCSTTCGRECVNLVHLANITTQSMELDLHLHSHSIFMVIHCDSCLIGCSSLQGEKECSYYIRTGQCKFGVTCKFHHPQPAGIQMPTPSAGPGPLAGPAIMPTPTLYSTVQSPSVQSSQQYGVLHGNWPVPRPTMLPGSYVPGSYAPMLLTPGGVPVPGWNPYSAQVSPGALQSTQPTIGASPVYGIPRLPPSTTTYMGAHLSGTSLAGPSSSSQKEHTFPDRPGQPECQYYLRTGDCKFGVTCKYHHPPEWSTQKSFVLLSPTGLPMRPGAPLCSHYAQNGVCKFGPSCKFDHPMRALSYSTSASSLTDMPVAPYPVGSTNATLAPSSSSSLDLRPELLSGFSTDASSNLSSANSSSASIGSTFSRSGAIPEFGIHHFEQGIASSIGGSSSNQEGEAKISS</sequence>
<dbReference type="Gene3D" id="4.10.1000.10">
    <property type="entry name" value="Zinc finger, CCCH-type"/>
    <property type="match status" value="3"/>
</dbReference>
<evidence type="ECO:0000256" key="4">
    <source>
        <dbReference type="ARBA" id="ARBA00023125"/>
    </source>
</evidence>
<evidence type="ECO:0000256" key="3">
    <source>
        <dbReference type="ARBA" id="ARBA00022833"/>
    </source>
</evidence>
<feature type="domain" description="C3H1-type" evidence="7">
    <location>
        <begin position="332"/>
        <end position="360"/>
    </location>
</feature>
<reference evidence="8" key="1">
    <citation type="submission" date="2018-01" db="EMBL/GenBank/DDBJ databases">
        <authorList>
            <person name="Mao J.F."/>
        </authorList>
    </citation>
    <scope>NUCLEOTIDE SEQUENCE</scope>
    <source>
        <strain evidence="8">Huo1</strain>
        <tissue evidence="8">Leaf</tissue>
    </source>
</reference>
<dbReference type="GO" id="GO:0008270">
    <property type="term" value="F:zinc ion binding"/>
    <property type="evidence" value="ECO:0007669"/>
    <property type="project" value="UniProtKB-KW"/>
</dbReference>
<dbReference type="AlphaFoldDB" id="A0A8X8Z7M1"/>
<keyword evidence="2 5" id="KW-0863">Zinc-finger</keyword>
<evidence type="ECO:0000256" key="6">
    <source>
        <dbReference type="SAM" id="MobiDB-lite"/>
    </source>
</evidence>
<evidence type="ECO:0000256" key="1">
    <source>
        <dbReference type="ARBA" id="ARBA00022723"/>
    </source>
</evidence>
<feature type="zinc finger region" description="C3H1-type" evidence="5">
    <location>
        <begin position="378"/>
        <end position="406"/>
    </location>
</feature>
<feature type="region of interest" description="Disordered" evidence="6">
    <location>
        <begin position="314"/>
        <end position="334"/>
    </location>
</feature>
<dbReference type="PROSITE" id="PS50103">
    <property type="entry name" value="ZF_C3H1"/>
    <property type="match status" value="4"/>
</dbReference>
<accession>A0A8X8Z7M1</accession>
<dbReference type="PANTHER" id="PTHR12506:SF41">
    <property type="entry name" value="ZINC FINGER CCCH DOMAIN-CONTAINING PROTEIN 58"/>
    <property type="match status" value="1"/>
</dbReference>
<dbReference type="Proteomes" id="UP000298416">
    <property type="component" value="Unassembled WGS sequence"/>
</dbReference>
<reference evidence="8" key="2">
    <citation type="submission" date="2020-08" db="EMBL/GenBank/DDBJ databases">
        <title>Plant Genome Project.</title>
        <authorList>
            <person name="Zhang R.-G."/>
        </authorList>
    </citation>
    <scope>NUCLEOTIDE SEQUENCE</scope>
    <source>
        <strain evidence="8">Huo1</strain>
        <tissue evidence="8">Leaf</tissue>
    </source>
</reference>
<evidence type="ECO:0000256" key="5">
    <source>
        <dbReference type="PROSITE-ProRule" id="PRU00723"/>
    </source>
</evidence>
<dbReference type="SMART" id="SM00356">
    <property type="entry name" value="ZnF_C3H1"/>
    <property type="match status" value="4"/>
</dbReference>
<feature type="domain" description="C3H1-type" evidence="7">
    <location>
        <begin position="57"/>
        <end position="85"/>
    </location>
</feature>
<feature type="domain" description="C3H1-type" evidence="7">
    <location>
        <begin position="161"/>
        <end position="189"/>
    </location>
</feature>
<comment type="caution">
    <text evidence="8">The sequence shown here is derived from an EMBL/GenBank/DDBJ whole genome shotgun (WGS) entry which is preliminary data.</text>
</comment>
<proteinExistence type="predicted"/>
<evidence type="ECO:0000313" key="9">
    <source>
        <dbReference type="Proteomes" id="UP000298416"/>
    </source>
</evidence>
<dbReference type="SUPFAM" id="SSF90229">
    <property type="entry name" value="CCCH zinc finger"/>
    <property type="match status" value="4"/>
</dbReference>
<feature type="compositionally biased region" description="Low complexity" evidence="6">
    <location>
        <begin position="314"/>
        <end position="323"/>
    </location>
</feature>
<dbReference type="Pfam" id="PF00642">
    <property type="entry name" value="zf-CCCH"/>
    <property type="match status" value="4"/>
</dbReference>